<sequence length="231" mass="26785">MANIDFQTKIVTGQTENTLSQRVYSLLCDEIVNGELVPGERLTRRGLSKRLGVSQNPVTEALMRLERDGFVENKPLYGCRVRVLTIEDVENDQILREAIECQLVRLCCEYACNSDLAALMMRAAELDRITTQGDPESRLGMRLHLEFHMLIGEFGKKCPYLVNELERVWLRSLMRLNWVKSALFCALPEDWHQQLVEVIKDRNPDAAEAKMRKHVKMNEQYDIKTLEFLNR</sequence>
<dbReference type="Pfam" id="PF00392">
    <property type="entry name" value="GntR"/>
    <property type="match status" value="1"/>
</dbReference>
<dbReference type="STRING" id="1851148.SMSP2_00426"/>
<dbReference type="PROSITE" id="PS50949">
    <property type="entry name" value="HTH_GNTR"/>
    <property type="match status" value="1"/>
</dbReference>
<evidence type="ECO:0000256" key="3">
    <source>
        <dbReference type="ARBA" id="ARBA00023163"/>
    </source>
</evidence>
<dbReference type="InterPro" id="IPR008920">
    <property type="entry name" value="TF_FadR/GntR_C"/>
</dbReference>
<dbReference type="OrthoDB" id="9781630at2"/>
<dbReference type="SUPFAM" id="SSF48008">
    <property type="entry name" value="GntR ligand-binding domain-like"/>
    <property type="match status" value="1"/>
</dbReference>
<keyword evidence="1" id="KW-0805">Transcription regulation</keyword>
<keyword evidence="2" id="KW-0238">DNA-binding</keyword>
<keyword evidence="6" id="KW-1185">Reference proteome</keyword>
<dbReference type="InterPro" id="IPR000485">
    <property type="entry name" value="AsnC-type_HTH_dom"/>
</dbReference>
<dbReference type="InterPro" id="IPR036388">
    <property type="entry name" value="WH-like_DNA-bd_sf"/>
</dbReference>
<dbReference type="Gene3D" id="1.20.120.530">
    <property type="entry name" value="GntR ligand-binding domain-like"/>
    <property type="match status" value="1"/>
</dbReference>
<dbReference type="AlphaFoldDB" id="A0A1Q2MBK8"/>
<dbReference type="SUPFAM" id="SSF46785">
    <property type="entry name" value="Winged helix' DNA-binding domain"/>
    <property type="match status" value="1"/>
</dbReference>
<dbReference type="PANTHER" id="PTHR43537">
    <property type="entry name" value="TRANSCRIPTIONAL REGULATOR, GNTR FAMILY"/>
    <property type="match status" value="1"/>
</dbReference>
<dbReference type="InterPro" id="IPR011711">
    <property type="entry name" value="GntR_C"/>
</dbReference>
<dbReference type="PANTHER" id="PTHR43537:SF5">
    <property type="entry name" value="UXU OPERON TRANSCRIPTIONAL REGULATOR"/>
    <property type="match status" value="1"/>
</dbReference>
<dbReference type="GO" id="GO:0003700">
    <property type="term" value="F:DNA-binding transcription factor activity"/>
    <property type="evidence" value="ECO:0007669"/>
    <property type="project" value="InterPro"/>
</dbReference>
<evidence type="ECO:0000313" key="5">
    <source>
        <dbReference type="EMBL" id="AQQ70086.1"/>
    </source>
</evidence>
<evidence type="ECO:0000256" key="2">
    <source>
        <dbReference type="ARBA" id="ARBA00023125"/>
    </source>
</evidence>
<dbReference type="EMBL" id="CP019646">
    <property type="protein sequence ID" value="AQQ70086.1"/>
    <property type="molecule type" value="Genomic_DNA"/>
</dbReference>
<protein>
    <submittedName>
        <fullName evidence="5">Putative HTH-type transcriptional regulator YdfH</fullName>
    </submittedName>
</protein>
<keyword evidence="3" id="KW-0804">Transcription</keyword>
<dbReference type="SMART" id="SM00895">
    <property type="entry name" value="FCD"/>
    <property type="match status" value="1"/>
</dbReference>
<gene>
    <name evidence="5" type="primary">ydfH</name>
    <name evidence="5" type="ORF">SMSP2_00426</name>
</gene>
<dbReference type="InterPro" id="IPR000524">
    <property type="entry name" value="Tscrpt_reg_HTH_GntR"/>
</dbReference>
<dbReference type="KEGG" id="pbas:SMSP2_00426"/>
<dbReference type="RefSeq" id="WP_146682379.1">
    <property type="nucleotide sequence ID" value="NZ_CP019646.1"/>
</dbReference>
<feature type="domain" description="HTH gntR-type" evidence="4">
    <location>
        <begin position="17"/>
        <end position="84"/>
    </location>
</feature>
<proteinExistence type="predicted"/>
<dbReference type="GO" id="GO:0043565">
    <property type="term" value="F:sequence-specific DNA binding"/>
    <property type="evidence" value="ECO:0007669"/>
    <property type="project" value="InterPro"/>
</dbReference>
<organism evidence="5 6">
    <name type="scientific">Limihaloglobus sulfuriphilus</name>
    <dbReference type="NCBI Taxonomy" id="1851148"/>
    <lineage>
        <taxon>Bacteria</taxon>
        <taxon>Pseudomonadati</taxon>
        <taxon>Planctomycetota</taxon>
        <taxon>Phycisphaerae</taxon>
        <taxon>Sedimentisphaerales</taxon>
        <taxon>Sedimentisphaeraceae</taxon>
        <taxon>Limihaloglobus</taxon>
    </lineage>
</organism>
<reference evidence="6" key="1">
    <citation type="submission" date="2017-02" db="EMBL/GenBank/DDBJ databases">
        <title>Comparative genomics and description of representatives of a novel lineage of planctomycetes thriving in anoxic sediments.</title>
        <authorList>
            <person name="Spring S."/>
            <person name="Bunk B."/>
            <person name="Sproer C."/>
        </authorList>
    </citation>
    <scope>NUCLEOTIDE SEQUENCE [LARGE SCALE GENOMIC DNA]</scope>
    <source>
        <strain evidence="6">SM-Chi-D1</strain>
    </source>
</reference>
<evidence type="ECO:0000259" key="4">
    <source>
        <dbReference type="PROSITE" id="PS50949"/>
    </source>
</evidence>
<dbReference type="Pfam" id="PF07729">
    <property type="entry name" value="FCD"/>
    <property type="match status" value="1"/>
</dbReference>
<dbReference type="Proteomes" id="UP000188181">
    <property type="component" value="Chromosome"/>
</dbReference>
<name>A0A1Q2MBK8_9BACT</name>
<accession>A0A1Q2MBK8</accession>
<dbReference type="Gene3D" id="1.10.10.10">
    <property type="entry name" value="Winged helix-like DNA-binding domain superfamily/Winged helix DNA-binding domain"/>
    <property type="match status" value="1"/>
</dbReference>
<dbReference type="PRINTS" id="PR00033">
    <property type="entry name" value="HTHASNC"/>
</dbReference>
<dbReference type="InterPro" id="IPR036390">
    <property type="entry name" value="WH_DNA-bd_sf"/>
</dbReference>
<dbReference type="SMART" id="SM00345">
    <property type="entry name" value="HTH_GNTR"/>
    <property type="match status" value="1"/>
</dbReference>
<evidence type="ECO:0000313" key="6">
    <source>
        <dbReference type="Proteomes" id="UP000188181"/>
    </source>
</evidence>
<dbReference type="CDD" id="cd07377">
    <property type="entry name" value="WHTH_GntR"/>
    <property type="match status" value="1"/>
</dbReference>
<evidence type="ECO:0000256" key="1">
    <source>
        <dbReference type="ARBA" id="ARBA00023015"/>
    </source>
</evidence>